<reference evidence="3 4" key="1">
    <citation type="journal article" date="2014" name="PLoS ONE">
        <title>The first complete genome sequence of the class fimbriimonadia in the phylum armatimonadetes.</title>
        <authorList>
            <person name="Hu Z.Y."/>
            <person name="Wang Y.Z."/>
            <person name="Im W.T."/>
            <person name="Wang S.Y."/>
            <person name="Zhao G.P."/>
            <person name="Zheng H.J."/>
            <person name="Quan Z.X."/>
        </authorList>
    </citation>
    <scope>NUCLEOTIDE SEQUENCE [LARGE SCALE GENOMIC DNA]</scope>
    <source>
        <strain evidence="3">Gsoil 348</strain>
    </source>
</reference>
<dbReference type="EMBL" id="CP007139">
    <property type="protein sequence ID" value="AIE85490.1"/>
    <property type="molecule type" value="Genomic_DNA"/>
</dbReference>
<protein>
    <recommendedName>
        <fullName evidence="5">Lipoprotein</fullName>
    </recommendedName>
</protein>
<dbReference type="HOGENOM" id="CLU_2953712_0_0_0"/>
<name>A0A068NRU8_FIMGI</name>
<gene>
    <name evidence="3" type="ORF">OP10G_2122</name>
</gene>
<evidence type="ECO:0000256" key="2">
    <source>
        <dbReference type="SAM" id="SignalP"/>
    </source>
</evidence>
<organism evidence="3 4">
    <name type="scientific">Fimbriimonas ginsengisoli Gsoil 348</name>
    <dbReference type="NCBI Taxonomy" id="661478"/>
    <lineage>
        <taxon>Bacteria</taxon>
        <taxon>Bacillati</taxon>
        <taxon>Armatimonadota</taxon>
        <taxon>Fimbriimonadia</taxon>
        <taxon>Fimbriimonadales</taxon>
        <taxon>Fimbriimonadaceae</taxon>
        <taxon>Fimbriimonas</taxon>
    </lineage>
</organism>
<sequence>MGMLLGVVRKFGPGFLALLFLTGVAAGCSSAGGGGDVIKPEPTKNPMAERIEKSGAKAK</sequence>
<evidence type="ECO:0000313" key="4">
    <source>
        <dbReference type="Proteomes" id="UP000027982"/>
    </source>
</evidence>
<dbReference type="Proteomes" id="UP000027982">
    <property type="component" value="Chromosome"/>
</dbReference>
<dbReference type="STRING" id="661478.OP10G_2122"/>
<accession>A0A068NRU8</accession>
<feature type="chain" id="PRO_5001651799" description="Lipoprotein" evidence="2">
    <location>
        <begin position="26"/>
        <end position="59"/>
    </location>
</feature>
<feature type="compositionally biased region" description="Basic and acidic residues" evidence="1">
    <location>
        <begin position="38"/>
        <end position="59"/>
    </location>
</feature>
<keyword evidence="2" id="KW-0732">Signal</keyword>
<evidence type="ECO:0000256" key="1">
    <source>
        <dbReference type="SAM" id="MobiDB-lite"/>
    </source>
</evidence>
<dbReference type="AlphaFoldDB" id="A0A068NRU8"/>
<proteinExistence type="predicted"/>
<feature type="signal peptide" evidence="2">
    <location>
        <begin position="1"/>
        <end position="25"/>
    </location>
</feature>
<keyword evidence="4" id="KW-1185">Reference proteome</keyword>
<feature type="region of interest" description="Disordered" evidence="1">
    <location>
        <begin position="35"/>
        <end position="59"/>
    </location>
</feature>
<evidence type="ECO:0000313" key="3">
    <source>
        <dbReference type="EMBL" id="AIE85490.1"/>
    </source>
</evidence>
<dbReference type="KEGG" id="fgi:OP10G_2122"/>
<evidence type="ECO:0008006" key="5">
    <source>
        <dbReference type="Google" id="ProtNLM"/>
    </source>
</evidence>